<dbReference type="WBParaSite" id="Minc3s00002g00085">
    <property type="protein sequence ID" value="Minc3s00002g00085"/>
    <property type="gene ID" value="Minc3s00002g00085"/>
</dbReference>
<protein>
    <submittedName>
        <fullName evidence="2">Candidate secreted effector</fullName>
    </submittedName>
</protein>
<sequence>MWCANFGALKPLQKLRLGQFHVLNVLDSYDFHYDRLFNLFLSVLCRKLNLFYSIYFLWSFSCCYFCKFSLSKLNVFETDPQISRRNDLFWLFKSSSASTWQTWGQGFQCPN</sequence>
<dbReference type="AlphaFoldDB" id="A0A914KFT8"/>
<proteinExistence type="predicted"/>
<name>A0A914KFT8_MELIC</name>
<evidence type="ECO:0000313" key="2">
    <source>
        <dbReference type="WBParaSite" id="Minc3s00002g00085"/>
    </source>
</evidence>
<keyword evidence="1" id="KW-1185">Reference proteome</keyword>
<organism evidence="1 2">
    <name type="scientific">Meloidogyne incognita</name>
    <name type="common">Southern root-knot nematode worm</name>
    <name type="synonym">Oxyuris incognita</name>
    <dbReference type="NCBI Taxonomy" id="6306"/>
    <lineage>
        <taxon>Eukaryota</taxon>
        <taxon>Metazoa</taxon>
        <taxon>Ecdysozoa</taxon>
        <taxon>Nematoda</taxon>
        <taxon>Chromadorea</taxon>
        <taxon>Rhabditida</taxon>
        <taxon>Tylenchina</taxon>
        <taxon>Tylenchomorpha</taxon>
        <taxon>Tylenchoidea</taxon>
        <taxon>Meloidogynidae</taxon>
        <taxon>Meloidogyninae</taxon>
        <taxon>Meloidogyne</taxon>
        <taxon>Meloidogyne incognita group</taxon>
    </lineage>
</organism>
<reference evidence="2" key="1">
    <citation type="submission" date="2022-11" db="UniProtKB">
        <authorList>
            <consortium name="WormBaseParasite"/>
        </authorList>
    </citation>
    <scope>IDENTIFICATION</scope>
</reference>
<dbReference type="Proteomes" id="UP000887563">
    <property type="component" value="Unplaced"/>
</dbReference>
<evidence type="ECO:0000313" key="1">
    <source>
        <dbReference type="Proteomes" id="UP000887563"/>
    </source>
</evidence>
<accession>A0A914KFT8</accession>